<organism evidence="1 2">
    <name type="scientific">Mycobacteroides abscessus MAB_091912_2446</name>
    <dbReference type="NCBI Taxonomy" id="1335414"/>
    <lineage>
        <taxon>Bacteria</taxon>
        <taxon>Bacillati</taxon>
        <taxon>Actinomycetota</taxon>
        <taxon>Actinomycetes</taxon>
        <taxon>Mycobacteriales</taxon>
        <taxon>Mycobacteriaceae</taxon>
        <taxon>Mycobacteroides</taxon>
        <taxon>Mycobacteroides abscessus</taxon>
    </lineage>
</organism>
<reference evidence="1 2" key="1">
    <citation type="journal article" date="2014" name="Emerg. Infect. Dis.">
        <title>High-level Relatedness among Mycobacterium abscessus subsp. massiliense Strains from Widely Separated Outbreaks.</title>
        <authorList>
            <person name="Tettelin H."/>
            <person name="Davidson R.M."/>
            <person name="Agrawal S."/>
            <person name="Aitken M.L."/>
            <person name="Shallom S."/>
            <person name="Hasan N.A."/>
            <person name="Strong M."/>
            <person name="Nogueira de Moura V.C."/>
            <person name="De Groote M.A."/>
            <person name="Duarte R.S."/>
            <person name="Hine E."/>
            <person name="Parankush S."/>
            <person name="Su Q."/>
            <person name="Daugherty S.C."/>
            <person name="Fraser C.M."/>
            <person name="Brown-Elliott B.A."/>
            <person name="Wallace R.J.Jr."/>
            <person name="Holland S.M."/>
            <person name="Sampaio E.P."/>
            <person name="Olivier K.N."/>
            <person name="Jackson M."/>
            <person name="Zelazny A.M."/>
        </authorList>
    </citation>
    <scope>NUCLEOTIDE SEQUENCE [LARGE SCALE GENOMIC DNA]</scope>
    <source>
        <strain evidence="1 2">MAB_091912_2446</strain>
    </source>
</reference>
<dbReference type="EMBL" id="AYTF01000001">
    <property type="protein sequence ID" value="ESV63017.1"/>
    <property type="molecule type" value="Genomic_DNA"/>
</dbReference>
<comment type="caution">
    <text evidence="1">The sequence shown here is derived from an EMBL/GenBank/DDBJ whole genome shotgun (WGS) entry which is preliminary data.</text>
</comment>
<name>A0A829MD84_9MYCO</name>
<accession>A0A829MD84</accession>
<gene>
    <name evidence="1" type="ORF">L833_0391</name>
</gene>
<dbReference type="CDD" id="cd16413">
    <property type="entry name" value="DGQHR_domain"/>
    <property type="match status" value="1"/>
</dbReference>
<dbReference type="InterPro" id="IPR017601">
    <property type="entry name" value="DGQHR-contain_dom"/>
</dbReference>
<dbReference type="NCBIfam" id="TIGR03187">
    <property type="entry name" value="DGQHR"/>
    <property type="match status" value="1"/>
</dbReference>
<protein>
    <submittedName>
        <fullName evidence="1">DGQHR domain protein</fullName>
    </submittedName>
</protein>
<sequence length="777" mass="88979">MSAPELPGTLIRDHLMPTTAISRETTRRMRDHDFKTISPKDEQAYLEDGWVRDHPLKKSIVVRRKKAHDRAFEDRVWATFAKMGFTFLNRDRNLRIRYGYLPNEEKRIDVFAADDEVVLIVECRSTQTLQYGQFKDEVEAMQSRRDGMLKTIKKEFPNHKVKFMLATQNYQVSDTTADRIREADIIHFDEESINYYLDMAGHLGTASRFQLLGSILAGTKVPGLDIAVPAVKASMGNYTYYSFAIEPESLLKIGYILHRHHAQNDMLPTYQRILQRSRLRKVSQFVQDGGIFPNSIIISLKKGRRGLKFDVHGKSKGNVSSGILHLPQNYQSAYVIDGQHRLYGYAGLPQALTDLVPVIAFVDLPQPEQVRFFMEINENQKSVPKNLRNTLDAELLWDSSNLVERSRALKLRIAQYLGEHNSSALRSRVIVGEDARNDLRCITLEAIKRGLDRGAFIGEFSKNVVTKPGSFYRGSNEATYKPLSLYLSECLKFMREGLELQWAIGGGENGIVFTNNGVEAFLRLFSDIADHLTETDPDFDGVTGDAKDLAARTSYFLEPVVDFLREMALEDVKAFKTSYGSGASRKLWRAMQQVVREARPEFDPPGLDEYLKDESRQFNSQAMAMIQDIEEFLKDDIRRRLEDEYGVDWFKLGVPKPVQRSARLLAVEKNLEIQSKSDEVDDWDCLMLVDYEKILQSNHDQWKKLFEKRYTCPGDEGLKGGWQKRSGWLSRLNEIRKKTHHVGKRTGGSAVTEDEFELLTRITSWLIKGDTENTLPG</sequence>
<dbReference type="Pfam" id="PF14072">
    <property type="entry name" value="DndB"/>
    <property type="match status" value="1"/>
</dbReference>
<dbReference type="AlphaFoldDB" id="A0A829MD84"/>
<evidence type="ECO:0000313" key="2">
    <source>
        <dbReference type="Proteomes" id="UP000018502"/>
    </source>
</evidence>
<evidence type="ECO:0000313" key="1">
    <source>
        <dbReference type="EMBL" id="ESV63017.1"/>
    </source>
</evidence>
<dbReference type="InterPro" id="IPR017642">
    <property type="entry name" value="DNA_S_mod_DndB"/>
</dbReference>
<dbReference type="Proteomes" id="UP000018502">
    <property type="component" value="Unassembled WGS sequence"/>
</dbReference>
<proteinExistence type="predicted"/>